<accession>A0A3M7QLM3</accession>
<evidence type="ECO:0000313" key="1">
    <source>
        <dbReference type="EMBL" id="RNA11984.1"/>
    </source>
</evidence>
<dbReference type="EMBL" id="REGN01005794">
    <property type="protein sequence ID" value="RNA11984.1"/>
    <property type="molecule type" value="Genomic_DNA"/>
</dbReference>
<gene>
    <name evidence="1" type="ORF">BpHYR1_019329</name>
</gene>
<name>A0A3M7QLM3_BRAPC</name>
<dbReference type="AlphaFoldDB" id="A0A3M7QLM3"/>
<reference evidence="1 2" key="1">
    <citation type="journal article" date="2018" name="Sci. Rep.">
        <title>Genomic signatures of local adaptation to the degree of environmental predictability in rotifers.</title>
        <authorList>
            <person name="Franch-Gras L."/>
            <person name="Hahn C."/>
            <person name="Garcia-Roger E.M."/>
            <person name="Carmona M.J."/>
            <person name="Serra M."/>
            <person name="Gomez A."/>
        </authorList>
    </citation>
    <scope>NUCLEOTIDE SEQUENCE [LARGE SCALE GENOMIC DNA]</scope>
    <source>
        <strain evidence="1">HYR1</strain>
    </source>
</reference>
<keyword evidence="2" id="KW-1185">Reference proteome</keyword>
<comment type="caution">
    <text evidence="1">The sequence shown here is derived from an EMBL/GenBank/DDBJ whole genome shotgun (WGS) entry which is preliminary data.</text>
</comment>
<proteinExistence type="predicted"/>
<evidence type="ECO:0000313" key="2">
    <source>
        <dbReference type="Proteomes" id="UP000276133"/>
    </source>
</evidence>
<sequence length="88" mass="10311">MLEIFVHNSSKEICKRYDKNKGIIKLLEALEANYQQKLLFFTSIMISQFKSCDIYGCSKLSLIFGLNKGYHWKLINSYMQEFSINSKS</sequence>
<dbReference type="Proteomes" id="UP000276133">
    <property type="component" value="Unassembled WGS sequence"/>
</dbReference>
<organism evidence="1 2">
    <name type="scientific">Brachionus plicatilis</name>
    <name type="common">Marine rotifer</name>
    <name type="synonym">Brachionus muelleri</name>
    <dbReference type="NCBI Taxonomy" id="10195"/>
    <lineage>
        <taxon>Eukaryota</taxon>
        <taxon>Metazoa</taxon>
        <taxon>Spiralia</taxon>
        <taxon>Gnathifera</taxon>
        <taxon>Rotifera</taxon>
        <taxon>Eurotatoria</taxon>
        <taxon>Monogononta</taxon>
        <taxon>Pseudotrocha</taxon>
        <taxon>Ploima</taxon>
        <taxon>Brachionidae</taxon>
        <taxon>Brachionus</taxon>
    </lineage>
</organism>
<protein>
    <submittedName>
        <fullName evidence="1">Uncharacterized protein</fullName>
    </submittedName>
</protein>